<dbReference type="EMBL" id="JANIIC010000027">
    <property type="protein sequence ID" value="MCQ8831763.1"/>
    <property type="molecule type" value="Genomic_DNA"/>
</dbReference>
<feature type="compositionally biased region" description="Basic and acidic residues" evidence="1">
    <location>
        <begin position="9"/>
        <end position="31"/>
    </location>
</feature>
<proteinExistence type="predicted"/>
<dbReference type="AlphaFoldDB" id="A0A9X2RVA2"/>
<reference evidence="2" key="1">
    <citation type="submission" date="2022-06" db="EMBL/GenBank/DDBJ databases">
        <title>WGS of actinobacteria.</title>
        <authorList>
            <person name="Thawai C."/>
        </authorList>
    </citation>
    <scope>NUCLEOTIDE SEQUENCE</scope>
    <source>
        <strain evidence="2">DSM 42010</strain>
    </source>
</reference>
<name>A0A9X2RVA2_STRMQ</name>
<dbReference type="Proteomes" id="UP001142400">
    <property type="component" value="Unassembled WGS sequence"/>
</dbReference>
<evidence type="ECO:0000313" key="3">
    <source>
        <dbReference type="Proteomes" id="UP001142400"/>
    </source>
</evidence>
<sequence>MATAKKSSAAKDKAVEVEKRSADGADGTRHEKIFVLAGSSLPEQDGPEHDANKVACVQEALQRGLHPRGDVRLDGVENAADGLSRAYAYSVAMVPSAVDDQPGETTTPRKVIEGEG</sequence>
<gene>
    <name evidence="2" type="ORF">NQU54_22505</name>
</gene>
<keyword evidence="3" id="KW-1185">Reference proteome</keyword>
<accession>A0A9X2RVA2</accession>
<evidence type="ECO:0000256" key="1">
    <source>
        <dbReference type="SAM" id="MobiDB-lite"/>
    </source>
</evidence>
<feature type="region of interest" description="Disordered" evidence="1">
    <location>
        <begin position="1"/>
        <end position="31"/>
    </location>
</feature>
<dbReference type="RefSeq" id="WP_257632644.1">
    <property type="nucleotide sequence ID" value="NZ_JANIIC010000027.1"/>
</dbReference>
<organism evidence="2 3">
    <name type="scientific">Streptomyces malaysiensis subsp. samsunensis</name>
    <dbReference type="NCBI Taxonomy" id="459658"/>
    <lineage>
        <taxon>Bacteria</taxon>
        <taxon>Bacillati</taxon>
        <taxon>Actinomycetota</taxon>
        <taxon>Actinomycetes</taxon>
        <taxon>Kitasatosporales</taxon>
        <taxon>Streptomycetaceae</taxon>
        <taxon>Streptomyces</taxon>
        <taxon>Streptomyces violaceusniger group</taxon>
    </lineage>
</organism>
<evidence type="ECO:0000313" key="2">
    <source>
        <dbReference type="EMBL" id="MCQ8831763.1"/>
    </source>
</evidence>
<comment type="caution">
    <text evidence="2">The sequence shown here is derived from an EMBL/GenBank/DDBJ whole genome shotgun (WGS) entry which is preliminary data.</text>
</comment>
<protein>
    <submittedName>
        <fullName evidence="2">Uncharacterized protein</fullName>
    </submittedName>
</protein>